<organism evidence="1 2">
    <name type="scientific">Niveispirillum lacus</name>
    <dbReference type="NCBI Taxonomy" id="1981099"/>
    <lineage>
        <taxon>Bacteria</taxon>
        <taxon>Pseudomonadati</taxon>
        <taxon>Pseudomonadota</taxon>
        <taxon>Alphaproteobacteria</taxon>
        <taxon>Rhodospirillales</taxon>
        <taxon>Azospirillaceae</taxon>
        <taxon>Niveispirillum</taxon>
    </lineage>
</organism>
<dbReference type="EMBL" id="NOXU01000012">
    <property type="protein sequence ID" value="OYQ37611.1"/>
    <property type="molecule type" value="Genomic_DNA"/>
</dbReference>
<dbReference type="AlphaFoldDB" id="A0A255Z863"/>
<sequence length="246" mass="26383">MRPLNRRDLFSGASAGLLLSGSRVQAQAPGLTCGVMDTPPWMLEGDALPGIGVDMVSLLARHAGLTITPHFAPPVRMVKALVAGLIDMLAYVQMPELDKAARSLGSIGNVDMGVVTRPDFRPAVPQDLAGCTLGMMRGNKRDAIMDRLSNVTPVEVRDLSHGLSMIAAHRLDALLGSRLALAWHIHQAGLGSEALGPFLLLAREQMMLYLTLARPYTEDTVTRLTMAAAGVNGQVDELAIPYLERL</sequence>
<reference evidence="1 2" key="1">
    <citation type="submission" date="2017-07" db="EMBL/GenBank/DDBJ databases">
        <title>Niveispirillum cyanobacteriorum sp. nov., isolated from cyanobacterial aggregates in a eutrophic lake.</title>
        <authorList>
            <person name="Cai H."/>
        </authorList>
    </citation>
    <scope>NUCLEOTIDE SEQUENCE [LARGE SCALE GENOMIC DNA]</scope>
    <source>
        <strain evidence="2">TH1-14</strain>
    </source>
</reference>
<keyword evidence="2" id="KW-1185">Reference proteome</keyword>
<protein>
    <submittedName>
        <fullName evidence="1">Uncharacterized protein</fullName>
    </submittedName>
</protein>
<dbReference type="Proteomes" id="UP000216998">
    <property type="component" value="Unassembled WGS sequence"/>
</dbReference>
<proteinExistence type="predicted"/>
<name>A0A255Z863_9PROT</name>
<evidence type="ECO:0000313" key="1">
    <source>
        <dbReference type="EMBL" id="OYQ37611.1"/>
    </source>
</evidence>
<dbReference type="SUPFAM" id="SSF53850">
    <property type="entry name" value="Periplasmic binding protein-like II"/>
    <property type="match status" value="1"/>
</dbReference>
<dbReference type="Gene3D" id="3.40.190.10">
    <property type="entry name" value="Periplasmic binding protein-like II"/>
    <property type="match status" value="2"/>
</dbReference>
<dbReference type="RefSeq" id="WP_094452778.1">
    <property type="nucleotide sequence ID" value="NZ_NOXU01000012.1"/>
</dbReference>
<gene>
    <name evidence="1" type="ORF">CHU95_00855</name>
</gene>
<accession>A0A255Z863</accession>
<comment type="caution">
    <text evidence="1">The sequence shown here is derived from an EMBL/GenBank/DDBJ whole genome shotgun (WGS) entry which is preliminary data.</text>
</comment>
<evidence type="ECO:0000313" key="2">
    <source>
        <dbReference type="Proteomes" id="UP000216998"/>
    </source>
</evidence>
<dbReference type="OrthoDB" id="6120914at2"/>